<dbReference type="SUPFAM" id="SSF51604">
    <property type="entry name" value="Enolase C-terminal domain-like"/>
    <property type="match status" value="1"/>
</dbReference>
<dbReference type="SMART" id="SM00922">
    <property type="entry name" value="MR_MLE"/>
    <property type="match status" value="1"/>
</dbReference>
<evidence type="ECO:0000259" key="4">
    <source>
        <dbReference type="SMART" id="SM00922"/>
    </source>
</evidence>
<comment type="caution">
    <text evidence="5">The sequence shown here is derived from an EMBL/GenBank/DDBJ whole genome shotgun (WGS) entry which is preliminary data.</text>
</comment>
<accession>A0A2H5XCC8</accession>
<dbReference type="SFLD" id="SFLDS00001">
    <property type="entry name" value="Enolase"/>
    <property type="match status" value="1"/>
</dbReference>
<dbReference type="Pfam" id="PF02746">
    <property type="entry name" value="MR_MLE_N"/>
    <property type="match status" value="1"/>
</dbReference>
<dbReference type="InterPro" id="IPR013341">
    <property type="entry name" value="Mandelate_racemase_N_dom"/>
</dbReference>
<proteinExistence type="predicted"/>
<evidence type="ECO:0000256" key="2">
    <source>
        <dbReference type="ARBA" id="ARBA00022723"/>
    </source>
</evidence>
<dbReference type="Pfam" id="PF13378">
    <property type="entry name" value="MR_MLE_C"/>
    <property type="match status" value="1"/>
</dbReference>
<dbReference type="Proteomes" id="UP000236173">
    <property type="component" value="Unassembled WGS sequence"/>
</dbReference>
<dbReference type="InterPro" id="IPR013342">
    <property type="entry name" value="Mandelate_racemase_C"/>
</dbReference>
<keyword evidence="3" id="KW-0460">Magnesium</keyword>
<dbReference type="PANTHER" id="PTHR13794:SF58">
    <property type="entry name" value="MITOCHONDRIAL ENOLASE SUPERFAMILY MEMBER 1"/>
    <property type="match status" value="1"/>
</dbReference>
<dbReference type="GO" id="GO:0050032">
    <property type="term" value="F:L-rhamnonate dehydratase activity"/>
    <property type="evidence" value="ECO:0007669"/>
    <property type="project" value="UniProtKB-EC"/>
</dbReference>
<sequence>MKIVGVQAVRVKLPMPSPSAPPRRPSWAEMAEVANPMSRYPRFKPHRKLWLPRWETVWCQVTAEDGTFGLGMTAHGHPVAAVINNHLAPLLVGEDALATEKLWDMMVRATKPYGSWGLAAYAISAVDLALWDLKGKLLGKPVYALLGGPQKERIFCYATGNDTDWHMELGFRATKLACPYGPVDGERGLAENERLVASTRELVGDEVEVMLDCWMALDVDYTVRLAERLRPYRLRWLEECLPPEDWDGHRALRERLAWQPLATGEHWYLLEPFAFACRDRVVDILQPDICWCGGLTACWKIAALAQAAGLTVILHAGGNTPFGQHFTFASPVAPWCEFFIGSAPGVPLAEATPLASVGMAVPQNGWLVPTDAPGFGLEVRPEWLEPF</sequence>
<protein>
    <submittedName>
        <fullName evidence="5">L-rhamnonate dehydratase</fullName>
        <ecNumber evidence="5">4.2.1.90</ecNumber>
    </submittedName>
</protein>
<dbReference type="SUPFAM" id="SSF54826">
    <property type="entry name" value="Enolase N-terminal domain-like"/>
    <property type="match status" value="1"/>
</dbReference>
<dbReference type="GO" id="GO:0009063">
    <property type="term" value="P:amino acid catabolic process"/>
    <property type="evidence" value="ECO:0007669"/>
    <property type="project" value="InterPro"/>
</dbReference>
<evidence type="ECO:0000313" key="6">
    <source>
        <dbReference type="Proteomes" id="UP000236173"/>
    </source>
</evidence>
<reference evidence="6" key="1">
    <citation type="submission" date="2017-09" db="EMBL/GenBank/DDBJ databases">
        <title>Metaegenomics of thermophilic ammonia-oxidizing enrichment culture.</title>
        <authorList>
            <person name="Kato S."/>
            <person name="Suzuki K."/>
        </authorList>
    </citation>
    <scope>NUCLEOTIDE SEQUENCE [LARGE SCALE GENOMIC DNA]</scope>
</reference>
<dbReference type="Gene3D" id="3.30.390.10">
    <property type="entry name" value="Enolase-like, N-terminal domain"/>
    <property type="match status" value="1"/>
</dbReference>
<evidence type="ECO:0000313" key="5">
    <source>
        <dbReference type="EMBL" id="GBC98777.1"/>
    </source>
</evidence>
<dbReference type="InterPro" id="IPR029017">
    <property type="entry name" value="Enolase-like_N"/>
</dbReference>
<comment type="cofactor">
    <cofactor evidence="1">
        <name>Mg(2+)</name>
        <dbReference type="ChEBI" id="CHEBI:18420"/>
    </cofactor>
</comment>
<name>A0A2H5XCC8_9BACT</name>
<organism evidence="5 6">
    <name type="scientific">Candidatus Fervidibacter japonicus</name>
    <dbReference type="NCBI Taxonomy" id="2035412"/>
    <lineage>
        <taxon>Bacteria</taxon>
        <taxon>Candidatus Fervidibacterota</taxon>
        <taxon>Candidatus Fervidibacter</taxon>
    </lineage>
</organism>
<dbReference type="PROSITE" id="PS00908">
    <property type="entry name" value="MR_MLE_1"/>
    <property type="match status" value="1"/>
</dbReference>
<dbReference type="AlphaFoldDB" id="A0A2H5XCC8"/>
<keyword evidence="5" id="KW-0456">Lyase</keyword>
<evidence type="ECO:0000256" key="3">
    <source>
        <dbReference type="ARBA" id="ARBA00022842"/>
    </source>
</evidence>
<dbReference type="InterPro" id="IPR046945">
    <property type="entry name" value="RHMD-like"/>
</dbReference>
<dbReference type="InterPro" id="IPR029065">
    <property type="entry name" value="Enolase_C-like"/>
</dbReference>
<dbReference type="Gene3D" id="3.20.20.120">
    <property type="entry name" value="Enolase-like C-terminal domain"/>
    <property type="match status" value="1"/>
</dbReference>
<feature type="domain" description="Mandelate racemase/muconate lactonizing enzyme C-terminal" evidence="4">
    <location>
        <begin position="160"/>
        <end position="259"/>
    </location>
</feature>
<dbReference type="InterPro" id="IPR018110">
    <property type="entry name" value="Mandel_Rmase/mucon_lact_enz_CS"/>
</dbReference>
<dbReference type="GO" id="GO:0016052">
    <property type="term" value="P:carbohydrate catabolic process"/>
    <property type="evidence" value="ECO:0007669"/>
    <property type="project" value="TreeGrafter"/>
</dbReference>
<dbReference type="InterPro" id="IPR036849">
    <property type="entry name" value="Enolase-like_C_sf"/>
</dbReference>
<dbReference type="SFLD" id="SFLDG00179">
    <property type="entry name" value="mandelate_racemase"/>
    <property type="match status" value="1"/>
</dbReference>
<dbReference type="GO" id="GO:0000287">
    <property type="term" value="F:magnesium ion binding"/>
    <property type="evidence" value="ECO:0007669"/>
    <property type="project" value="TreeGrafter"/>
</dbReference>
<dbReference type="PANTHER" id="PTHR13794">
    <property type="entry name" value="ENOLASE SUPERFAMILY, MANDELATE RACEMASE"/>
    <property type="match status" value="1"/>
</dbReference>
<keyword evidence="2" id="KW-0479">Metal-binding</keyword>
<evidence type="ECO:0000256" key="1">
    <source>
        <dbReference type="ARBA" id="ARBA00001946"/>
    </source>
</evidence>
<dbReference type="EC" id="4.2.1.90" evidence="5"/>
<gene>
    <name evidence="5" type="primary">rhmD</name>
    <name evidence="5" type="ORF">HRbin17_01291</name>
</gene>
<dbReference type="EMBL" id="BEHT01000015">
    <property type="protein sequence ID" value="GBC98777.1"/>
    <property type="molecule type" value="Genomic_DNA"/>
</dbReference>